<dbReference type="RefSeq" id="WP_310298288.1">
    <property type="nucleotide sequence ID" value="NZ_BAAAPS010000002.1"/>
</dbReference>
<evidence type="ECO:0000256" key="5">
    <source>
        <dbReference type="ARBA" id="ARBA00023239"/>
    </source>
</evidence>
<reference evidence="9 10" key="1">
    <citation type="submission" date="2023-07" db="EMBL/GenBank/DDBJ databases">
        <title>Sequencing the genomes of 1000 actinobacteria strains.</title>
        <authorList>
            <person name="Klenk H.-P."/>
        </authorList>
    </citation>
    <scope>NUCLEOTIDE SEQUENCE [LARGE SCALE GENOMIC DNA]</scope>
    <source>
        <strain evidence="9 10">DSM 19426</strain>
    </source>
</reference>
<feature type="active site" description="Proton donor" evidence="7">
    <location>
        <position position="97"/>
    </location>
</feature>
<evidence type="ECO:0000256" key="3">
    <source>
        <dbReference type="ARBA" id="ARBA00022793"/>
    </source>
</evidence>
<dbReference type="EC" id="4.1.1.23" evidence="7"/>
<evidence type="ECO:0000313" key="9">
    <source>
        <dbReference type="EMBL" id="MDR7360990.1"/>
    </source>
</evidence>
<dbReference type="InterPro" id="IPR001754">
    <property type="entry name" value="OMPdeCOase_dom"/>
</dbReference>
<dbReference type="Pfam" id="PF00215">
    <property type="entry name" value="OMPdecase"/>
    <property type="match status" value="1"/>
</dbReference>
<accession>A0ABU2BQT9</accession>
<comment type="caution">
    <text evidence="9">The sequence shown here is derived from an EMBL/GenBank/DDBJ whole genome shotgun (WGS) entry which is preliminary data.</text>
</comment>
<keyword evidence="3 7" id="KW-0210">Decarboxylase</keyword>
<evidence type="ECO:0000256" key="7">
    <source>
        <dbReference type="HAMAP-Rule" id="MF_01215"/>
    </source>
</evidence>
<comment type="similarity">
    <text evidence="2 7">Belongs to the OMP decarboxylase family. Type 2 subfamily.</text>
</comment>
<keyword evidence="4 7" id="KW-0665">Pyrimidine biosynthesis</keyword>
<dbReference type="PANTHER" id="PTHR43375">
    <property type="entry name" value="OROTIDINE 5'-PHOSPHATE DECARBOXYLASE"/>
    <property type="match status" value="1"/>
</dbReference>
<dbReference type="Gene3D" id="3.20.20.70">
    <property type="entry name" value="Aldolase class I"/>
    <property type="match status" value="1"/>
</dbReference>
<organism evidence="9 10">
    <name type="scientific">Nocardioides marmoribigeumensis</name>
    <dbReference type="NCBI Taxonomy" id="433649"/>
    <lineage>
        <taxon>Bacteria</taxon>
        <taxon>Bacillati</taxon>
        <taxon>Actinomycetota</taxon>
        <taxon>Actinomycetes</taxon>
        <taxon>Propionibacteriales</taxon>
        <taxon>Nocardioidaceae</taxon>
        <taxon>Nocardioides</taxon>
    </lineage>
</organism>
<gene>
    <name evidence="7" type="primary">pyrF</name>
    <name evidence="9" type="ORF">J2S63_000543</name>
</gene>
<dbReference type="Proteomes" id="UP001183648">
    <property type="component" value="Unassembled WGS sequence"/>
</dbReference>
<evidence type="ECO:0000256" key="2">
    <source>
        <dbReference type="ARBA" id="ARBA00008847"/>
    </source>
</evidence>
<evidence type="ECO:0000256" key="1">
    <source>
        <dbReference type="ARBA" id="ARBA00004861"/>
    </source>
</evidence>
<dbReference type="CDD" id="cd04725">
    <property type="entry name" value="OMP_decarboxylase_like"/>
    <property type="match status" value="1"/>
</dbReference>
<sequence length="279" mass="28319">MTTPFGARLRAAMDARGPVCAGIDPHAALLGAWGLSDDVSGLERFAMTSVEALGPEVAVVKPQSAFFERHGSAGVAVLERVVAGCRELGALVLLDVKRGDIGTTAQGYADAYLDPRSPLAADAMTASPYLGFGSLEPMLATAERHGAGVFVLALTSNPEGPQFQHARTPDGGSVAGTVLAELAARNAGAEPWGSHGAVVGATIGRAPVSAEDLDVNGPLLVPGVGAQGGTAESVRAVFGDAVRHVVPSSSREILGAGPDVAALRAAARRTNEQFAALVR</sequence>
<dbReference type="PROSITE" id="PS00156">
    <property type="entry name" value="OMPDECASE"/>
    <property type="match status" value="1"/>
</dbReference>
<dbReference type="HAMAP" id="MF_01215">
    <property type="entry name" value="OMPdecase_type2"/>
    <property type="match status" value="1"/>
</dbReference>
<dbReference type="InterPro" id="IPR013785">
    <property type="entry name" value="Aldolase_TIM"/>
</dbReference>
<name>A0ABU2BQT9_9ACTN</name>
<evidence type="ECO:0000259" key="8">
    <source>
        <dbReference type="SMART" id="SM00934"/>
    </source>
</evidence>
<keyword evidence="5 7" id="KW-0456">Lyase</keyword>
<dbReference type="InterPro" id="IPR011995">
    <property type="entry name" value="OMPdecase_type-2"/>
</dbReference>
<evidence type="ECO:0000256" key="4">
    <source>
        <dbReference type="ARBA" id="ARBA00022975"/>
    </source>
</evidence>
<dbReference type="PANTHER" id="PTHR43375:SF1">
    <property type="entry name" value="OROTIDINE 5'-PHOSPHATE DECARBOXYLASE"/>
    <property type="match status" value="1"/>
</dbReference>
<dbReference type="InterPro" id="IPR018089">
    <property type="entry name" value="OMPdecase_AS"/>
</dbReference>
<protein>
    <recommendedName>
        <fullName evidence="7">Orotidine 5'-phosphate decarboxylase</fullName>
        <ecNumber evidence="7">4.1.1.23</ecNumber>
    </recommendedName>
    <alternativeName>
        <fullName evidence="7">OMP decarboxylase</fullName>
        <shortName evidence="7">OMPDCase</shortName>
        <shortName evidence="7">OMPdecase</shortName>
    </alternativeName>
</protein>
<dbReference type="GO" id="GO:0004590">
    <property type="term" value="F:orotidine-5'-phosphate decarboxylase activity"/>
    <property type="evidence" value="ECO:0007669"/>
    <property type="project" value="UniProtKB-EC"/>
</dbReference>
<comment type="catalytic activity">
    <reaction evidence="6 7">
        <text>orotidine 5'-phosphate + H(+) = UMP + CO2</text>
        <dbReference type="Rhea" id="RHEA:11596"/>
        <dbReference type="ChEBI" id="CHEBI:15378"/>
        <dbReference type="ChEBI" id="CHEBI:16526"/>
        <dbReference type="ChEBI" id="CHEBI:57538"/>
        <dbReference type="ChEBI" id="CHEBI:57865"/>
        <dbReference type="EC" id="4.1.1.23"/>
    </reaction>
</comment>
<dbReference type="InterPro" id="IPR011060">
    <property type="entry name" value="RibuloseP-bd_barrel"/>
</dbReference>
<keyword evidence="10" id="KW-1185">Reference proteome</keyword>
<proteinExistence type="inferred from homology"/>
<dbReference type="EMBL" id="JAVDYG010000001">
    <property type="protein sequence ID" value="MDR7360990.1"/>
    <property type="molecule type" value="Genomic_DNA"/>
</dbReference>
<evidence type="ECO:0000313" key="10">
    <source>
        <dbReference type="Proteomes" id="UP001183648"/>
    </source>
</evidence>
<evidence type="ECO:0000256" key="6">
    <source>
        <dbReference type="ARBA" id="ARBA00049157"/>
    </source>
</evidence>
<dbReference type="SMART" id="SM00934">
    <property type="entry name" value="OMPdecase"/>
    <property type="match status" value="1"/>
</dbReference>
<dbReference type="NCBIfam" id="TIGR02127">
    <property type="entry name" value="pyrF_sub2"/>
    <property type="match status" value="1"/>
</dbReference>
<feature type="domain" description="Orotidine 5'-phosphate decarboxylase" evidence="8">
    <location>
        <begin position="18"/>
        <end position="266"/>
    </location>
</feature>
<dbReference type="SUPFAM" id="SSF51366">
    <property type="entry name" value="Ribulose-phoshate binding barrel"/>
    <property type="match status" value="1"/>
</dbReference>
<comment type="pathway">
    <text evidence="1 7">Pyrimidine metabolism; UMP biosynthesis via de novo pathway; UMP from orotate: step 2/2.</text>
</comment>